<comment type="subunit">
    <text evidence="2 6">Homodimer.</text>
</comment>
<proteinExistence type="inferred from homology"/>
<organism evidence="8 9">
    <name type="scientific">Streptomyces camponoticapitis</name>
    <dbReference type="NCBI Taxonomy" id="1616125"/>
    <lineage>
        <taxon>Bacteria</taxon>
        <taxon>Bacillati</taxon>
        <taxon>Actinomycetota</taxon>
        <taxon>Actinomycetes</taxon>
        <taxon>Kitasatosporales</taxon>
        <taxon>Streptomycetaceae</taxon>
        <taxon>Streptomyces</taxon>
    </lineage>
</organism>
<comment type="similarity">
    <text evidence="6">Belongs to the class-II pyridoxal-phosphate-dependent aminotransferase family. Histidinol-phosphate aminotransferase subfamily.</text>
</comment>
<comment type="caution">
    <text evidence="8">The sequence shown here is derived from an EMBL/GenBank/DDBJ whole genome shotgun (WGS) entry which is preliminary data.</text>
</comment>
<evidence type="ECO:0000256" key="3">
    <source>
        <dbReference type="ARBA" id="ARBA00022576"/>
    </source>
</evidence>
<dbReference type="SUPFAM" id="SSF53383">
    <property type="entry name" value="PLP-dependent transferases"/>
    <property type="match status" value="1"/>
</dbReference>
<gene>
    <name evidence="8" type="primary">pat</name>
    <name evidence="6" type="synonym">hisC</name>
    <name evidence="8" type="ORF">GCM10011583_72290</name>
</gene>
<dbReference type="InterPro" id="IPR001917">
    <property type="entry name" value="Aminotrans_II_pyridoxalP_BS"/>
</dbReference>
<reference evidence="9" key="1">
    <citation type="journal article" date="2019" name="Int. J. Syst. Evol. Microbiol.">
        <title>The Global Catalogue of Microorganisms (GCM) 10K type strain sequencing project: providing services to taxonomists for standard genome sequencing and annotation.</title>
        <authorList>
            <consortium name="The Broad Institute Genomics Platform"/>
            <consortium name="The Broad Institute Genome Sequencing Center for Infectious Disease"/>
            <person name="Wu L."/>
            <person name="Ma J."/>
        </authorList>
    </citation>
    <scope>NUCLEOTIDE SEQUENCE [LARGE SCALE GENOMIC DNA]</scope>
    <source>
        <strain evidence="9">CGMCC 4.7275</strain>
    </source>
</reference>
<sequence>MPRNTAPGPRLRAVLDSIPGYRPTEGIYAAVPARPLSANESPHDPLPGLIAAIAAAGDAVNRYPDPESAELTRAIARRYGIDPDRVLVGAGSVSLLQAILQAVAEPGAEVVHPWRSFELYPVLAELAGIRSVPVPLTRGRNDLHALADRITDATRLVLVCNPNNPTGTVLGLPELKEFLARVPATCLVVIDEAYFEYVRDEAACSGIALLDAHPNLVVTRTFSKAYGLAGLRVGYLLGAPHSVGQLRKVRLAYSVSTVAQQAALAALRLEDELLRHVDATVAERARMRDALLAGGFDVPDSQGNFLWLPLGDASAAFGDLCTSAGIAVRTYAHEGVRVSVGSAQDNDAFLTVATRERSTVCTPQ</sequence>
<evidence type="ECO:0000256" key="6">
    <source>
        <dbReference type="HAMAP-Rule" id="MF_01023"/>
    </source>
</evidence>
<dbReference type="PANTHER" id="PTHR43643">
    <property type="entry name" value="HISTIDINOL-PHOSPHATE AMINOTRANSFERASE 2"/>
    <property type="match status" value="1"/>
</dbReference>
<comment type="catalytic activity">
    <reaction evidence="6">
        <text>L-histidinol phosphate + 2-oxoglutarate = 3-(imidazol-4-yl)-2-oxopropyl phosphate + L-glutamate</text>
        <dbReference type="Rhea" id="RHEA:23744"/>
        <dbReference type="ChEBI" id="CHEBI:16810"/>
        <dbReference type="ChEBI" id="CHEBI:29985"/>
        <dbReference type="ChEBI" id="CHEBI:57766"/>
        <dbReference type="ChEBI" id="CHEBI:57980"/>
        <dbReference type="EC" id="2.6.1.9"/>
    </reaction>
</comment>
<dbReference type="RefSeq" id="WP_189111819.1">
    <property type="nucleotide sequence ID" value="NZ_BMMV01000040.1"/>
</dbReference>
<dbReference type="InterPro" id="IPR015422">
    <property type="entry name" value="PyrdxlP-dep_Trfase_small"/>
</dbReference>
<dbReference type="InterPro" id="IPR024892">
    <property type="entry name" value="ArAT"/>
</dbReference>
<keyword evidence="5 6" id="KW-0663">Pyridoxal phosphate</keyword>
<feature type="modified residue" description="N6-(pyridoxal phosphate)lysine" evidence="6">
    <location>
        <position position="224"/>
    </location>
</feature>
<dbReference type="InterPro" id="IPR005861">
    <property type="entry name" value="HisP_aminotrans"/>
</dbReference>
<dbReference type="CDD" id="cd00609">
    <property type="entry name" value="AAT_like"/>
    <property type="match status" value="1"/>
</dbReference>
<dbReference type="PROSITE" id="PS00599">
    <property type="entry name" value="AA_TRANSFER_CLASS_2"/>
    <property type="match status" value="1"/>
</dbReference>
<dbReference type="InterPro" id="IPR015424">
    <property type="entry name" value="PyrdxlP-dep_Trfase"/>
</dbReference>
<keyword evidence="9" id="KW-1185">Reference proteome</keyword>
<dbReference type="Proteomes" id="UP000660265">
    <property type="component" value="Unassembled WGS sequence"/>
</dbReference>
<dbReference type="Gene3D" id="3.40.640.10">
    <property type="entry name" value="Type I PLP-dependent aspartate aminotransferase-like (Major domain)"/>
    <property type="match status" value="1"/>
</dbReference>
<dbReference type="NCBIfam" id="TIGR01141">
    <property type="entry name" value="hisC"/>
    <property type="match status" value="1"/>
</dbReference>
<evidence type="ECO:0000256" key="2">
    <source>
        <dbReference type="ARBA" id="ARBA00011738"/>
    </source>
</evidence>
<keyword evidence="6" id="KW-0028">Amino-acid biosynthesis</keyword>
<keyword evidence="6" id="KW-0368">Histidine biosynthesis</keyword>
<feature type="domain" description="Aminotransferase class I/classII large" evidence="7">
    <location>
        <begin position="36"/>
        <end position="350"/>
    </location>
</feature>
<comment type="cofactor">
    <cofactor evidence="1 6">
        <name>pyridoxal 5'-phosphate</name>
        <dbReference type="ChEBI" id="CHEBI:597326"/>
    </cofactor>
</comment>
<protein>
    <recommendedName>
        <fullName evidence="6">Histidinol-phosphate aminotransferase</fullName>
        <ecNumber evidence="6">2.6.1.9</ecNumber>
    </recommendedName>
    <alternativeName>
        <fullName evidence="6">Imidazole acetol-phosphate transaminase</fullName>
    </alternativeName>
</protein>
<evidence type="ECO:0000259" key="7">
    <source>
        <dbReference type="Pfam" id="PF00155"/>
    </source>
</evidence>
<name>A0ABQ2EXA7_9ACTN</name>
<dbReference type="Gene3D" id="3.90.1150.10">
    <property type="entry name" value="Aspartate Aminotransferase, domain 1"/>
    <property type="match status" value="1"/>
</dbReference>
<keyword evidence="3 6" id="KW-0032">Aminotransferase</keyword>
<evidence type="ECO:0000256" key="1">
    <source>
        <dbReference type="ARBA" id="ARBA00001933"/>
    </source>
</evidence>
<dbReference type="InterPro" id="IPR050106">
    <property type="entry name" value="HistidinolP_aminotransfase"/>
</dbReference>
<evidence type="ECO:0000256" key="5">
    <source>
        <dbReference type="ARBA" id="ARBA00022898"/>
    </source>
</evidence>
<dbReference type="PANTHER" id="PTHR43643:SF3">
    <property type="entry name" value="HISTIDINOL-PHOSPHATE AMINOTRANSFERASE"/>
    <property type="match status" value="1"/>
</dbReference>
<evidence type="ECO:0000313" key="9">
    <source>
        <dbReference type="Proteomes" id="UP000660265"/>
    </source>
</evidence>
<evidence type="ECO:0000256" key="4">
    <source>
        <dbReference type="ARBA" id="ARBA00022679"/>
    </source>
</evidence>
<comment type="pathway">
    <text evidence="6">Amino-acid biosynthesis; L-histidine biosynthesis; L-histidine from 5-phospho-alpha-D-ribose 1-diphosphate: step 7/9.</text>
</comment>
<dbReference type="NCBIfam" id="NF002878">
    <property type="entry name" value="PRK03321.1"/>
    <property type="match status" value="1"/>
</dbReference>
<dbReference type="EC" id="2.6.1.9" evidence="6"/>
<dbReference type="InterPro" id="IPR004839">
    <property type="entry name" value="Aminotransferase_I/II_large"/>
</dbReference>
<dbReference type="Pfam" id="PF00155">
    <property type="entry name" value="Aminotran_1_2"/>
    <property type="match status" value="1"/>
</dbReference>
<evidence type="ECO:0000313" key="8">
    <source>
        <dbReference type="EMBL" id="GGK29953.1"/>
    </source>
</evidence>
<dbReference type="GO" id="GO:0008483">
    <property type="term" value="F:transaminase activity"/>
    <property type="evidence" value="ECO:0007669"/>
    <property type="project" value="UniProtKB-KW"/>
</dbReference>
<keyword evidence="4 6" id="KW-0808">Transferase</keyword>
<dbReference type="EMBL" id="BMMV01000040">
    <property type="protein sequence ID" value="GGK29953.1"/>
    <property type="molecule type" value="Genomic_DNA"/>
</dbReference>
<dbReference type="HAMAP" id="MF_01023">
    <property type="entry name" value="HisC_aminotrans_2"/>
    <property type="match status" value="1"/>
</dbReference>
<accession>A0ABQ2EXA7</accession>
<dbReference type="InterPro" id="IPR015421">
    <property type="entry name" value="PyrdxlP-dep_Trfase_major"/>
</dbReference>